<evidence type="ECO:0000256" key="1">
    <source>
        <dbReference type="SAM" id="SignalP"/>
    </source>
</evidence>
<organism evidence="2 3">
    <name type="scientific">Methylobacterium isbiliense</name>
    <dbReference type="NCBI Taxonomy" id="315478"/>
    <lineage>
        <taxon>Bacteria</taxon>
        <taxon>Pseudomonadati</taxon>
        <taxon>Pseudomonadota</taxon>
        <taxon>Alphaproteobacteria</taxon>
        <taxon>Hyphomicrobiales</taxon>
        <taxon>Methylobacteriaceae</taxon>
        <taxon>Methylobacterium</taxon>
    </lineage>
</organism>
<evidence type="ECO:0000313" key="2">
    <source>
        <dbReference type="EMBL" id="GJD98768.1"/>
    </source>
</evidence>
<evidence type="ECO:0000313" key="3">
    <source>
        <dbReference type="Proteomes" id="UP001055153"/>
    </source>
</evidence>
<accession>A0ABQ4S6G8</accession>
<name>A0ABQ4S6G8_9HYPH</name>
<sequence length="131" mass="13984">MSNFRMLLVAALALSPALALAQAHSHGAEHGGQVQKIGSYEAELVVKGTDAMLYVLDDKEKKVDASKFSATAMVLAKGNEQKTLELKPASDNMLSGKVDFPVEGKFRATVTLKTGSTEVGKGRYNVDVTSR</sequence>
<dbReference type="EMBL" id="BPQQ01000007">
    <property type="protein sequence ID" value="GJD98768.1"/>
    <property type="molecule type" value="Genomic_DNA"/>
</dbReference>
<evidence type="ECO:0008006" key="4">
    <source>
        <dbReference type="Google" id="ProtNLM"/>
    </source>
</evidence>
<reference evidence="2" key="1">
    <citation type="journal article" date="2021" name="Front. Microbiol.">
        <title>Comprehensive Comparative Genomics and Phenotyping of Methylobacterium Species.</title>
        <authorList>
            <person name="Alessa O."/>
            <person name="Ogura Y."/>
            <person name="Fujitani Y."/>
            <person name="Takami H."/>
            <person name="Hayashi T."/>
            <person name="Sahin N."/>
            <person name="Tani A."/>
        </authorList>
    </citation>
    <scope>NUCLEOTIDE SEQUENCE</scope>
    <source>
        <strain evidence="2">DSM 17168</strain>
    </source>
</reference>
<dbReference type="Proteomes" id="UP001055153">
    <property type="component" value="Unassembled WGS sequence"/>
</dbReference>
<gene>
    <name evidence="2" type="ORF">GMJLKIPL_0679</name>
</gene>
<dbReference type="RefSeq" id="WP_066735435.1">
    <property type="nucleotide sequence ID" value="NZ_BPQQ01000007.1"/>
</dbReference>
<keyword evidence="3" id="KW-1185">Reference proteome</keyword>
<proteinExistence type="predicted"/>
<keyword evidence="1" id="KW-0732">Signal</keyword>
<comment type="caution">
    <text evidence="2">The sequence shown here is derived from an EMBL/GenBank/DDBJ whole genome shotgun (WGS) entry which is preliminary data.</text>
</comment>
<feature type="chain" id="PRO_5045554130" description="YtkA-like domain-containing protein" evidence="1">
    <location>
        <begin position="22"/>
        <end position="131"/>
    </location>
</feature>
<protein>
    <recommendedName>
        <fullName evidence="4">YtkA-like domain-containing protein</fullName>
    </recommendedName>
</protein>
<reference evidence="2" key="2">
    <citation type="submission" date="2021-08" db="EMBL/GenBank/DDBJ databases">
        <authorList>
            <person name="Tani A."/>
            <person name="Ola A."/>
            <person name="Ogura Y."/>
            <person name="Katsura K."/>
            <person name="Hayashi T."/>
        </authorList>
    </citation>
    <scope>NUCLEOTIDE SEQUENCE</scope>
    <source>
        <strain evidence="2">DSM 17168</strain>
    </source>
</reference>
<feature type="signal peptide" evidence="1">
    <location>
        <begin position="1"/>
        <end position="21"/>
    </location>
</feature>